<evidence type="ECO:0000313" key="3">
    <source>
        <dbReference type="Proteomes" id="UP000054498"/>
    </source>
</evidence>
<feature type="compositionally biased region" description="Low complexity" evidence="1">
    <location>
        <begin position="275"/>
        <end position="308"/>
    </location>
</feature>
<dbReference type="GeneID" id="25741480"/>
<organism evidence="2 3">
    <name type="scientific">Monoraphidium neglectum</name>
    <dbReference type="NCBI Taxonomy" id="145388"/>
    <lineage>
        <taxon>Eukaryota</taxon>
        <taxon>Viridiplantae</taxon>
        <taxon>Chlorophyta</taxon>
        <taxon>core chlorophytes</taxon>
        <taxon>Chlorophyceae</taxon>
        <taxon>CS clade</taxon>
        <taxon>Sphaeropleales</taxon>
        <taxon>Selenastraceae</taxon>
        <taxon>Monoraphidium</taxon>
    </lineage>
</organism>
<dbReference type="EMBL" id="KK101872">
    <property type="protein sequence ID" value="KIY99355.1"/>
    <property type="molecule type" value="Genomic_DNA"/>
</dbReference>
<proteinExistence type="predicted"/>
<gene>
    <name evidence="2" type="ORF">MNEG_8604</name>
</gene>
<dbReference type="RefSeq" id="XP_013898375.1">
    <property type="nucleotide sequence ID" value="XM_014042921.1"/>
</dbReference>
<dbReference type="AlphaFoldDB" id="A0A0D2MYW8"/>
<name>A0A0D2MYW8_9CHLO</name>
<accession>A0A0D2MYW8</accession>
<sequence length="1024" mass="108639">MAPRKGVSPSLDVSSGSGLYDARNYWFSFLKAISKTAKKFDGSDTAAATAAQLQSALAWAERDGAAKFEAAAGEGGSKEFLHRLVFGHIVRAIGADLQKLVALGARPPNDDVQRVLLLLEQAVEVLRHGLEYRGYRSMTGIQLRVDLLSIQLLLREADGFDDADISGVAVHNLHLRNLANFVVENLAAGWEDEAAFVNIFQENPPWEAKKGSTSLALAAAYKETWDAFYKAHYQALRAASVGAEQTELRDRMKPVVLNYGNAVKALGPAAKDDQQPQQQPQPALPAGAAAAEQQAGGDAPGRRGAAAAAKEDKRRGELRPPKVDKKVDERTRARQENAKKVLDHIRRQLKPAPTPEARMAALRAMTAVPRGAKLTELLRGLVRPGADLTDIITAMTRTWHLPESLAAPAAEGEREREVKAQLEALAAAPEAWVSYIAHGIDEDGAPRHTAALGLPAALEQAGEEACAPPSRALRAHLEPRLHAGGVPSARDVYLGQVEEWTGGVAAAAAAEAEGAGPQELAAVVPLGRESGATGSHMWARAFANEDPLSKYLRELEIATLTDDGFHQLQIKSLDYLPDDFEWDYIDSDCGGAPYAWKAQGHNLVRGFAALQAGRGEVPPGQAAARAAGDRAVLLRLVLLESLTLGEFQWRSSSIQKYFTTEAGQALMRRVMLGSEDARLKSDLDAPTLLSDAADALAALRRDGLLRGSLLTALQLAAHQWLPGVVGEDPFALGADGLAERVLPQLGVGRLHRLRHFLLQALSAFAADLSAVRACREHEHTRELFIAADLAPDTSGGGGKGGRGGGGGDKGSFLQLSEDYYRAVYQEATYPTPTPCCTPHVVAHKAALAQGKPPGLVPQAAGADEEAEAPACEAVGQGEQMAAVDDDLLDLYLFGKGVAGRGAARVEACGDAGDEALVKTLFVPQETVAESTWWKLPTHAARVDRLRFLLATAAQLAGEGAEMRRRLARVPAVVSRARAAEAEAAGGPGAVAAASAAARLAAPVLSASRAAAVRSARTCAQHDLL</sequence>
<protein>
    <submittedName>
        <fullName evidence="2">Uncharacterized protein</fullName>
    </submittedName>
</protein>
<dbReference type="Proteomes" id="UP000054498">
    <property type="component" value="Unassembled WGS sequence"/>
</dbReference>
<dbReference type="KEGG" id="mng:MNEG_8604"/>
<feature type="region of interest" description="Disordered" evidence="1">
    <location>
        <begin position="268"/>
        <end position="335"/>
    </location>
</feature>
<keyword evidence="3" id="KW-1185">Reference proteome</keyword>
<feature type="compositionally biased region" description="Basic and acidic residues" evidence="1">
    <location>
        <begin position="309"/>
        <end position="335"/>
    </location>
</feature>
<reference evidence="2 3" key="1">
    <citation type="journal article" date="2013" name="BMC Genomics">
        <title>Reconstruction of the lipid metabolism for the microalga Monoraphidium neglectum from its genome sequence reveals characteristics suitable for biofuel production.</title>
        <authorList>
            <person name="Bogen C."/>
            <person name="Al-Dilaimi A."/>
            <person name="Albersmeier A."/>
            <person name="Wichmann J."/>
            <person name="Grundmann M."/>
            <person name="Rupp O."/>
            <person name="Lauersen K.J."/>
            <person name="Blifernez-Klassen O."/>
            <person name="Kalinowski J."/>
            <person name="Goesmann A."/>
            <person name="Mussgnug J.H."/>
            <person name="Kruse O."/>
        </authorList>
    </citation>
    <scope>NUCLEOTIDE SEQUENCE [LARGE SCALE GENOMIC DNA]</scope>
    <source>
        <strain evidence="2 3">SAG 48.87</strain>
    </source>
</reference>
<evidence type="ECO:0000256" key="1">
    <source>
        <dbReference type="SAM" id="MobiDB-lite"/>
    </source>
</evidence>
<evidence type="ECO:0000313" key="2">
    <source>
        <dbReference type="EMBL" id="KIY99355.1"/>
    </source>
</evidence>